<name>A0A834WNQ9_9FABA</name>
<proteinExistence type="predicted"/>
<accession>A0A834WNQ9</accession>
<sequence length="29" mass="3531">MVLLYRIRHTLYQSPTSRRSRARKHYAVA</sequence>
<evidence type="ECO:0000313" key="1">
    <source>
        <dbReference type="EMBL" id="KAF7827718.1"/>
    </source>
</evidence>
<keyword evidence="2" id="KW-1185">Reference proteome</keyword>
<protein>
    <submittedName>
        <fullName evidence="1">Uncharacterized protein</fullName>
    </submittedName>
</protein>
<evidence type="ECO:0000313" key="2">
    <source>
        <dbReference type="Proteomes" id="UP000634136"/>
    </source>
</evidence>
<organism evidence="1 2">
    <name type="scientific">Senna tora</name>
    <dbReference type="NCBI Taxonomy" id="362788"/>
    <lineage>
        <taxon>Eukaryota</taxon>
        <taxon>Viridiplantae</taxon>
        <taxon>Streptophyta</taxon>
        <taxon>Embryophyta</taxon>
        <taxon>Tracheophyta</taxon>
        <taxon>Spermatophyta</taxon>
        <taxon>Magnoliopsida</taxon>
        <taxon>eudicotyledons</taxon>
        <taxon>Gunneridae</taxon>
        <taxon>Pentapetalae</taxon>
        <taxon>rosids</taxon>
        <taxon>fabids</taxon>
        <taxon>Fabales</taxon>
        <taxon>Fabaceae</taxon>
        <taxon>Caesalpinioideae</taxon>
        <taxon>Cassia clade</taxon>
        <taxon>Senna</taxon>
    </lineage>
</organism>
<dbReference type="Proteomes" id="UP000634136">
    <property type="component" value="Unassembled WGS sequence"/>
</dbReference>
<comment type="caution">
    <text evidence="1">The sequence shown here is derived from an EMBL/GenBank/DDBJ whole genome shotgun (WGS) entry which is preliminary data.</text>
</comment>
<reference evidence="1" key="1">
    <citation type="submission" date="2020-09" db="EMBL/GenBank/DDBJ databases">
        <title>Genome-Enabled Discovery of Anthraquinone Biosynthesis in Senna tora.</title>
        <authorList>
            <person name="Kang S.-H."/>
            <person name="Pandey R.P."/>
            <person name="Lee C.-M."/>
            <person name="Sim J.-S."/>
            <person name="Jeong J.-T."/>
            <person name="Choi B.-S."/>
            <person name="Jung M."/>
            <person name="Ginzburg D."/>
            <person name="Zhao K."/>
            <person name="Won S.Y."/>
            <person name="Oh T.-J."/>
            <person name="Yu Y."/>
            <person name="Kim N.-H."/>
            <person name="Lee O.R."/>
            <person name="Lee T.-H."/>
            <person name="Bashyal P."/>
            <person name="Kim T.-S."/>
            <person name="Lee W.-H."/>
            <person name="Kawkins C."/>
            <person name="Kim C.-K."/>
            <person name="Kim J.S."/>
            <person name="Ahn B.O."/>
            <person name="Rhee S.Y."/>
            <person name="Sohng J.K."/>
        </authorList>
    </citation>
    <scope>NUCLEOTIDE SEQUENCE</scope>
    <source>
        <tissue evidence="1">Leaf</tissue>
    </source>
</reference>
<dbReference type="AlphaFoldDB" id="A0A834WNQ9"/>
<dbReference type="EMBL" id="JAAIUW010000006">
    <property type="protein sequence ID" value="KAF7827718.1"/>
    <property type="molecule type" value="Genomic_DNA"/>
</dbReference>
<gene>
    <name evidence="1" type="ORF">G2W53_018882</name>
</gene>